<dbReference type="InterPro" id="IPR015422">
    <property type="entry name" value="PyrdxlP-dep_Trfase_small"/>
</dbReference>
<accession>F3L4L4</accession>
<evidence type="ECO:0000313" key="1">
    <source>
        <dbReference type="EMBL" id="EGG28753.1"/>
    </source>
</evidence>
<dbReference type="GO" id="GO:0004069">
    <property type="term" value="F:L-aspartate:2-oxoglutarate aminotransferase activity"/>
    <property type="evidence" value="ECO:0007669"/>
    <property type="project" value="InterPro"/>
</dbReference>
<dbReference type="CDD" id="cd00609">
    <property type="entry name" value="AAT_like"/>
    <property type="match status" value="1"/>
</dbReference>
<dbReference type="InterPro" id="IPR024551">
    <property type="entry name" value="AspAT_Ic"/>
</dbReference>
<dbReference type="PANTHER" id="PTHR43799:SF1">
    <property type="entry name" value="ASPARTATE AMINOTRANSFERASE"/>
    <property type="match status" value="1"/>
</dbReference>
<dbReference type="RefSeq" id="WP_009576773.1">
    <property type="nucleotide sequence ID" value="NZ_AEIG01000085.1"/>
</dbReference>
<dbReference type="Proteomes" id="UP000005615">
    <property type="component" value="Unassembled WGS sequence"/>
</dbReference>
<dbReference type="PANTHER" id="PTHR43799">
    <property type="entry name" value="AMINOTRANSFERASE, PUTATIVE-RELATED"/>
    <property type="match status" value="1"/>
</dbReference>
<dbReference type="SUPFAM" id="SSF53383">
    <property type="entry name" value="PLP-dependent transferases"/>
    <property type="match status" value="1"/>
</dbReference>
<dbReference type="Gene3D" id="3.40.640.10">
    <property type="entry name" value="Type I PLP-dependent aspartate aminotransferase-like (Major domain)"/>
    <property type="match status" value="1"/>
</dbReference>
<dbReference type="Pfam" id="PF12897">
    <property type="entry name" value="Asp_aminotransf"/>
    <property type="match status" value="1"/>
</dbReference>
<dbReference type="InterPro" id="IPR015424">
    <property type="entry name" value="PyrdxlP-dep_Trfase"/>
</dbReference>
<dbReference type="eggNOG" id="COG1167">
    <property type="taxonomic scope" value="Bacteria"/>
</dbReference>
<dbReference type="STRING" id="2518989.IMCC3088_2615"/>
<evidence type="ECO:0000313" key="2">
    <source>
        <dbReference type="Proteomes" id="UP000005615"/>
    </source>
</evidence>
<organism evidence="1 2">
    <name type="scientific">Aequoribacter fuscus</name>
    <dbReference type="NCBI Taxonomy" id="2518989"/>
    <lineage>
        <taxon>Bacteria</taxon>
        <taxon>Pseudomonadati</taxon>
        <taxon>Pseudomonadota</taxon>
        <taxon>Gammaproteobacteria</taxon>
        <taxon>Cellvibrionales</taxon>
        <taxon>Halieaceae</taxon>
        <taxon>Aequoribacter</taxon>
    </lineage>
</organism>
<dbReference type="OrthoDB" id="9804020at2"/>
<keyword evidence="2" id="KW-1185">Reference proteome</keyword>
<name>F3L4L4_9GAMM</name>
<proteinExistence type="predicted"/>
<reference evidence="1 2" key="1">
    <citation type="journal article" date="2011" name="J. Bacteriol.">
        <title>Genome sequence of strain IMCC3088, a proteorhodopsin-containing marine bacterium belonging to the OM60/NOR5 clade.</title>
        <authorList>
            <person name="Jang Y."/>
            <person name="Oh H.M."/>
            <person name="Kang I."/>
            <person name="Lee K."/>
            <person name="Yang S.J."/>
            <person name="Cho J.C."/>
        </authorList>
    </citation>
    <scope>NUCLEOTIDE SEQUENCE [LARGE SCALE GENOMIC DNA]</scope>
    <source>
        <strain evidence="1 2">IMCC3088</strain>
    </source>
</reference>
<comment type="caution">
    <text evidence="1">The sequence shown here is derived from an EMBL/GenBank/DDBJ whole genome shotgun (WGS) entry which is preliminary data.</text>
</comment>
<dbReference type="InterPro" id="IPR015421">
    <property type="entry name" value="PyrdxlP-dep_Trfase_major"/>
</dbReference>
<dbReference type="Gene3D" id="3.90.1150.10">
    <property type="entry name" value="Aspartate Aminotransferase, domain 1"/>
    <property type="match status" value="1"/>
</dbReference>
<gene>
    <name evidence="1" type="ORF">IMCC3088_2615</name>
</gene>
<dbReference type="EMBL" id="AEIG01000085">
    <property type="protein sequence ID" value="EGG28753.1"/>
    <property type="molecule type" value="Genomic_DNA"/>
</dbReference>
<protein>
    <submittedName>
        <fullName evidence="1">Aspartate transaminase</fullName>
    </submittedName>
</protein>
<dbReference type="AlphaFoldDB" id="F3L4L4"/>
<sequence>MHVDQLDAAQRAQALAQAESDYHALLAQGLSLDLTRGKPSAEQANLSNALDGILDGNYFAQDGTDVRNYGGIDGLPEAKALFAQVLQVPADEMLIGGNASLTLMYQVIDFALRFGFHKAWNTGDSTPKFLCPVPGYDRHFSICEYLGIEMVTLPMLDDGPDMDVAEALVQELDNVCGIWCVPRFSNPTGCVYSEATLARLAALPKLAKSDFLIMYDNAYAVHALTADAPALGNIREHAIAAGTLDNIVQFGSTSKITFAGAGVAFLSTSKSNLAAFKKYLGFQTIGPDKVNQLRHVAFFKDHSGLMAHMDRHADIMKPRFDAVLSTLEAQLGGTGMGTWISPEGGYFVSFETRPGLAKAVIQLASDAGIKLTPAGATFPYGNDPQDSNIRIAPSFPSIADVQATMDAFVVCVRLATLRSLAK</sequence>